<keyword evidence="3" id="KW-1185">Reference proteome</keyword>
<sequence length="181" mass="19426">MCVDPVMEAVVERVATRRARRLGNRLNHQGVAFYQVYGSCTLDSRWSGELSGRLRKTRMRAALALGSESGALLEGLLGGGGVADGDGGLGAADVHLGDEAGGAAAREIVGKLGGFPLRLADLAVAVISSVGSLMMRRARVSRSEKPRPRMTRRRRAEEVEEEPAARRESGWERRRGEDGGE</sequence>
<evidence type="ECO:0000256" key="1">
    <source>
        <dbReference type="SAM" id="MobiDB-lite"/>
    </source>
</evidence>
<evidence type="ECO:0000313" key="3">
    <source>
        <dbReference type="Proteomes" id="UP001419268"/>
    </source>
</evidence>
<dbReference type="EMBL" id="JBBNAG010000006">
    <property type="protein sequence ID" value="KAK9125509.1"/>
    <property type="molecule type" value="Genomic_DNA"/>
</dbReference>
<feature type="compositionally biased region" description="Basic and acidic residues" evidence="1">
    <location>
        <begin position="163"/>
        <end position="181"/>
    </location>
</feature>
<evidence type="ECO:0000313" key="2">
    <source>
        <dbReference type="EMBL" id="KAK9125509.1"/>
    </source>
</evidence>
<dbReference type="AlphaFoldDB" id="A0AAP0J134"/>
<protein>
    <submittedName>
        <fullName evidence="2">Uncharacterized protein</fullName>
    </submittedName>
</protein>
<comment type="caution">
    <text evidence="2">The sequence shown here is derived from an EMBL/GenBank/DDBJ whole genome shotgun (WGS) entry which is preliminary data.</text>
</comment>
<name>A0AAP0J134_9MAGN</name>
<accession>A0AAP0J134</accession>
<dbReference type="Proteomes" id="UP001419268">
    <property type="component" value="Unassembled WGS sequence"/>
</dbReference>
<feature type="region of interest" description="Disordered" evidence="1">
    <location>
        <begin position="137"/>
        <end position="181"/>
    </location>
</feature>
<reference evidence="2 3" key="1">
    <citation type="submission" date="2024-01" db="EMBL/GenBank/DDBJ databases">
        <title>Genome assemblies of Stephania.</title>
        <authorList>
            <person name="Yang L."/>
        </authorList>
    </citation>
    <scope>NUCLEOTIDE SEQUENCE [LARGE SCALE GENOMIC DNA]</scope>
    <source>
        <strain evidence="2">JXDWG</strain>
        <tissue evidence="2">Leaf</tissue>
    </source>
</reference>
<organism evidence="2 3">
    <name type="scientific">Stephania cephalantha</name>
    <dbReference type="NCBI Taxonomy" id="152367"/>
    <lineage>
        <taxon>Eukaryota</taxon>
        <taxon>Viridiplantae</taxon>
        <taxon>Streptophyta</taxon>
        <taxon>Embryophyta</taxon>
        <taxon>Tracheophyta</taxon>
        <taxon>Spermatophyta</taxon>
        <taxon>Magnoliopsida</taxon>
        <taxon>Ranunculales</taxon>
        <taxon>Menispermaceae</taxon>
        <taxon>Menispermoideae</taxon>
        <taxon>Cissampelideae</taxon>
        <taxon>Stephania</taxon>
    </lineage>
</organism>
<proteinExistence type="predicted"/>
<gene>
    <name evidence="2" type="ORF">Scep_014355</name>
</gene>